<keyword evidence="1" id="KW-0812">Transmembrane</keyword>
<evidence type="ECO:0000313" key="4">
    <source>
        <dbReference type="Proteomes" id="UP000069549"/>
    </source>
</evidence>
<feature type="transmembrane region" description="Helical" evidence="1">
    <location>
        <begin position="769"/>
        <end position="789"/>
    </location>
</feature>
<dbReference type="AlphaFoldDB" id="A0A0Y9ZER0"/>
<dbReference type="VEuPathDB" id="PlasmoDB:PBANKA_1323100"/>
<dbReference type="Proteomes" id="UP000069549">
    <property type="component" value="Chromosome 13"/>
</dbReference>
<reference evidence="2 4" key="1">
    <citation type="submission" date="2016-02" db="EMBL/GenBank/DDBJ databases">
        <authorList>
            <consortium name="Pathogen Informatics"/>
        </authorList>
    </citation>
    <scope>NUCLEOTIDE SEQUENCE [LARGE SCALE GENOMIC DNA]</scope>
    <source>
        <strain evidence="2 4">K173</strain>
        <strain evidence="3 5">SP11 RLL</strain>
    </source>
</reference>
<dbReference type="Proteomes" id="UP000219974">
    <property type="component" value="Chromosome 13"/>
</dbReference>
<evidence type="ECO:0000313" key="3">
    <source>
        <dbReference type="EMBL" id="SCM18300.1"/>
    </source>
</evidence>
<organism evidence="2 4">
    <name type="scientific">Plasmodium berghei</name>
    <dbReference type="NCBI Taxonomy" id="5821"/>
    <lineage>
        <taxon>Eukaryota</taxon>
        <taxon>Sar</taxon>
        <taxon>Alveolata</taxon>
        <taxon>Apicomplexa</taxon>
        <taxon>Aconoidasida</taxon>
        <taxon>Haemosporida</taxon>
        <taxon>Plasmodiidae</taxon>
        <taxon>Plasmodium</taxon>
        <taxon>Plasmodium (Vinckeia)</taxon>
    </lineage>
</organism>
<evidence type="ECO:0000313" key="5">
    <source>
        <dbReference type="Proteomes" id="UP000219974"/>
    </source>
</evidence>
<keyword evidence="1" id="KW-0472">Membrane</keyword>
<accession>A0A0Y9ZER0</accession>
<gene>
    <name evidence="2" type="ORF">PBK173_000383600</name>
    <name evidence="3" type="ORF">PBSP11RLL_000372700</name>
</gene>
<proteinExistence type="predicted"/>
<feature type="transmembrane region" description="Helical" evidence="1">
    <location>
        <begin position="151"/>
        <end position="175"/>
    </location>
</feature>
<protein>
    <submittedName>
        <fullName evidence="2">Uncharacterized protein</fullName>
    </submittedName>
</protein>
<evidence type="ECO:0000256" key="1">
    <source>
        <dbReference type="SAM" id="Phobius"/>
    </source>
</evidence>
<evidence type="ECO:0000313" key="2">
    <source>
        <dbReference type="EMBL" id="CXI93729.1"/>
    </source>
</evidence>
<dbReference type="EMBL" id="LT608277">
    <property type="protein sequence ID" value="SCM18300.1"/>
    <property type="molecule type" value="Genomic_DNA"/>
</dbReference>
<name>A0A0Y9ZER0_PLABE</name>
<keyword evidence="1" id="KW-1133">Transmembrane helix</keyword>
<sequence length="956" mass="114490">MRYWVTRSKHMFFFFKEEKIFHQFRSFLFATNDDLYNKLKYNNYMIKLVKNLKKKSNENVGGYASGNEHNENTGMPNIDAGMCYLYKNVDIIKKKNIDKKETMIYSYKSNNNLISLENAQNEINEHNFNYKVINIQNDNKKKMCINNIKKVYIFIMNNLNIFTVDHILLILYSFLFNNVNVEYLRQISEHVINNIYNFKTSELLLVHLFYVYYESDKGNSKEDYFNYNDGLLHYDIMSRCIYENNELVRNISGLDSKKEVLKKIILTNFEKQNLTNQNNTQINALAKNLIKYSTYLFYKRKDDLNLDQITKIYFLFATYNIYNNEFFNHCANIFFEILKSLNLNKLKNKGNHLVIKNEKVNIQDINKLHMIIQCFYYISGIAKKDTITNEVNKKTKNIYNTNFFYDFYKFIKTNCTILRHANTHHLFLLLKMMDNIYSIENDINYDSIHQFEQNEDAKFIILRLIDERLKCVSQYVNEYTPTKFKNIANCIKIFNHIPILYYNYYYSKFGFNKKNQNNIAVKKQKSEKTSSHLNENHYFDILFSSKKCDKDNSNLDIKTNNSDSPKIISDELNYVYFLKKNNYFINMKNIDLKKYLSILLLTIGKIPNYKHMLTYFISNLETSTNNINLLLFYIESISTYTNNIYILLYVDYFVEKITEKNKLSNTYKIGADKIVILLSCLRNFINNKNYIDHHNFYNKMDDILEKCDFEKNSEEFFMLLYKNKPDIYEHVSQHLSTINTKNIVNLEQFLFHCSYKNMIINTFNCLKDLLFYINNTVLIYNILYLFLFINNYYNKFDINTCSVANRIAQIFFQKLFILKFLNIYSDHQNTLYNVITNIAVYIKLNKEMDNDLLNSIINIYLQNGSSPLSDNIYEHIADQIRSIYNHKFNLVYKDGTYNLSTNPKIDQKDIIELTNTMIENKYDLCLINLFILFYQKTNFNKLYEDIRDYLYAHVTV</sequence>
<dbReference type="EMBL" id="LT160033">
    <property type="protein sequence ID" value="CXI93729.1"/>
    <property type="molecule type" value="Genomic_DNA"/>
</dbReference>